<comment type="cofactor">
    <cofactor evidence="1">
        <name>Zn(2+)</name>
        <dbReference type="ChEBI" id="CHEBI:29105"/>
    </cofactor>
</comment>
<dbReference type="GO" id="GO:0046872">
    <property type="term" value="F:metal ion binding"/>
    <property type="evidence" value="ECO:0007669"/>
    <property type="project" value="UniProtKB-KW"/>
</dbReference>
<dbReference type="PANTHER" id="PTHR21666">
    <property type="entry name" value="PEPTIDASE-RELATED"/>
    <property type="match status" value="1"/>
</dbReference>
<evidence type="ECO:0000256" key="3">
    <source>
        <dbReference type="ARBA" id="ARBA00022723"/>
    </source>
</evidence>
<organism evidence="10 11">
    <name type="scientific">Massilia eburnea</name>
    <dbReference type="NCBI Taxonomy" id="1776165"/>
    <lineage>
        <taxon>Bacteria</taxon>
        <taxon>Pseudomonadati</taxon>
        <taxon>Pseudomonadota</taxon>
        <taxon>Betaproteobacteria</taxon>
        <taxon>Burkholderiales</taxon>
        <taxon>Oxalobacteraceae</taxon>
        <taxon>Telluria group</taxon>
        <taxon>Massilia</taxon>
    </lineage>
</organism>
<dbReference type="EMBL" id="WNKX01000001">
    <property type="protein sequence ID" value="MTW09078.1"/>
    <property type="molecule type" value="Genomic_DNA"/>
</dbReference>
<dbReference type="InterPro" id="IPR011055">
    <property type="entry name" value="Dup_hybrid_motif"/>
</dbReference>
<dbReference type="CDD" id="cd12797">
    <property type="entry name" value="M23_peptidase"/>
    <property type="match status" value="1"/>
</dbReference>
<keyword evidence="11" id="KW-1185">Reference proteome</keyword>
<feature type="region of interest" description="Disordered" evidence="7">
    <location>
        <begin position="39"/>
        <end position="116"/>
    </location>
</feature>
<feature type="transmembrane region" description="Helical" evidence="8">
    <location>
        <begin position="6"/>
        <end position="25"/>
    </location>
</feature>
<evidence type="ECO:0000313" key="10">
    <source>
        <dbReference type="EMBL" id="MTW09078.1"/>
    </source>
</evidence>
<dbReference type="PANTHER" id="PTHR21666:SF288">
    <property type="entry name" value="CELL DIVISION PROTEIN YTFB"/>
    <property type="match status" value="1"/>
</dbReference>
<evidence type="ECO:0000259" key="9">
    <source>
        <dbReference type="Pfam" id="PF01551"/>
    </source>
</evidence>
<dbReference type="Proteomes" id="UP000472320">
    <property type="component" value="Unassembled WGS sequence"/>
</dbReference>
<evidence type="ECO:0000256" key="8">
    <source>
        <dbReference type="SAM" id="Phobius"/>
    </source>
</evidence>
<keyword evidence="6" id="KW-0482">Metalloprotease</keyword>
<evidence type="ECO:0000256" key="5">
    <source>
        <dbReference type="ARBA" id="ARBA00022833"/>
    </source>
</evidence>
<dbReference type="InterPro" id="IPR050570">
    <property type="entry name" value="Cell_wall_metabolism_enzyme"/>
</dbReference>
<evidence type="ECO:0000313" key="11">
    <source>
        <dbReference type="Proteomes" id="UP000472320"/>
    </source>
</evidence>
<dbReference type="Pfam" id="PF01551">
    <property type="entry name" value="Peptidase_M23"/>
    <property type="match status" value="1"/>
</dbReference>
<dbReference type="SUPFAM" id="SSF51261">
    <property type="entry name" value="Duplicated hybrid motif"/>
    <property type="match status" value="1"/>
</dbReference>
<keyword evidence="8" id="KW-1133">Transmembrane helix</keyword>
<dbReference type="OrthoDB" id="9800107at2"/>
<dbReference type="GO" id="GO:0006508">
    <property type="term" value="P:proteolysis"/>
    <property type="evidence" value="ECO:0007669"/>
    <property type="project" value="UniProtKB-KW"/>
</dbReference>
<feature type="domain" description="M23ase beta-sheet core" evidence="9">
    <location>
        <begin position="149"/>
        <end position="256"/>
    </location>
</feature>
<comment type="caution">
    <text evidence="10">The sequence shown here is derived from an EMBL/GenBank/DDBJ whole genome shotgun (WGS) entry which is preliminary data.</text>
</comment>
<sequence>MRPQGVFGTLIIGIVLGVGGTLLLLSRVPLNQHDTASISTPIGRQAAPPAAITANPPATERSPAPSPPLTPAQAQPDEQQRTAGGPAPTVPGPGKSAGDSLAGMQAADSSGTGGLAAGGSGSSLLIPVAGVKSAQLQDTYNQPRGAERKHEALDIPAPNGTPVYAVADGRIAKLFTSKPGGLTIYQFDPGEKFSYYYAHLDHYASNLKEGQQVKRGDVIGYVGSTGNADPATPHLHFAMFELGPDKNWWQGKPVNPYPLLGHQ</sequence>
<dbReference type="Gene3D" id="2.70.70.10">
    <property type="entry name" value="Glucose Permease (Domain IIA)"/>
    <property type="match status" value="1"/>
</dbReference>
<keyword evidence="5" id="KW-0862">Zinc</keyword>
<evidence type="ECO:0000256" key="7">
    <source>
        <dbReference type="SAM" id="MobiDB-lite"/>
    </source>
</evidence>
<name>A0A6L6Q9D0_9BURK</name>
<accession>A0A6L6Q9D0</accession>
<evidence type="ECO:0000256" key="4">
    <source>
        <dbReference type="ARBA" id="ARBA00022801"/>
    </source>
</evidence>
<reference evidence="10 11" key="1">
    <citation type="submission" date="2019-11" db="EMBL/GenBank/DDBJ databases">
        <title>Type strains purchased from KCTC, JCM and DSMZ.</title>
        <authorList>
            <person name="Lu H."/>
        </authorList>
    </citation>
    <scope>NUCLEOTIDE SEQUENCE [LARGE SCALE GENOMIC DNA]</scope>
    <source>
        <strain evidence="10 11">JCM 31587</strain>
    </source>
</reference>
<dbReference type="AlphaFoldDB" id="A0A6L6Q9D0"/>
<evidence type="ECO:0000256" key="6">
    <source>
        <dbReference type="ARBA" id="ARBA00023049"/>
    </source>
</evidence>
<keyword evidence="4" id="KW-0378">Hydrolase</keyword>
<dbReference type="InterPro" id="IPR016047">
    <property type="entry name" value="M23ase_b-sheet_dom"/>
</dbReference>
<protein>
    <submittedName>
        <fullName evidence="10">Peptidoglycan DD-metalloendopeptidase family protein</fullName>
    </submittedName>
</protein>
<evidence type="ECO:0000256" key="2">
    <source>
        <dbReference type="ARBA" id="ARBA00022670"/>
    </source>
</evidence>
<keyword evidence="8" id="KW-0812">Transmembrane</keyword>
<gene>
    <name evidence="10" type="ORF">GM658_00555</name>
</gene>
<feature type="compositionally biased region" description="Low complexity" evidence="7">
    <location>
        <begin position="46"/>
        <end position="58"/>
    </location>
</feature>
<evidence type="ECO:0000256" key="1">
    <source>
        <dbReference type="ARBA" id="ARBA00001947"/>
    </source>
</evidence>
<proteinExistence type="predicted"/>
<keyword evidence="2" id="KW-0645">Protease</keyword>
<dbReference type="GO" id="GO:0004222">
    <property type="term" value="F:metalloendopeptidase activity"/>
    <property type="evidence" value="ECO:0007669"/>
    <property type="project" value="TreeGrafter"/>
</dbReference>
<keyword evidence="8" id="KW-0472">Membrane</keyword>
<keyword evidence="3" id="KW-0479">Metal-binding</keyword>
<dbReference type="RefSeq" id="WP_155452067.1">
    <property type="nucleotide sequence ID" value="NZ_WNKX01000001.1"/>
</dbReference>